<feature type="transmembrane region" description="Helical" evidence="8">
    <location>
        <begin position="92"/>
        <end position="119"/>
    </location>
</feature>
<dbReference type="InterPro" id="IPR004563">
    <property type="entry name" value="Apolipo_AcylTrfase"/>
</dbReference>
<dbReference type="InterPro" id="IPR003010">
    <property type="entry name" value="C-N_Hydrolase"/>
</dbReference>
<accession>A0A1F8EST6</accession>
<comment type="subcellular location">
    <subcellularLocation>
        <location evidence="1 8">Cell membrane</location>
        <topology evidence="1 8">Multi-pass membrane protein</topology>
    </subcellularLocation>
</comment>
<evidence type="ECO:0000256" key="7">
    <source>
        <dbReference type="ARBA" id="ARBA00023315"/>
    </source>
</evidence>
<dbReference type="SUPFAM" id="SSF56317">
    <property type="entry name" value="Carbon-nitrogen hydrolase"/>
    <property type="match status" value="1"/>
</dbReference>
<name>A0A1F8EST6_9BACT</name>
<dbReference type="InterPro" id="IPR036526">
    <property type="entry name" value="C-N_Hydrolase_sf"/>
</dbReference>
<evidence type="ECO:0000256" key="1">
    <source>
        <dbReference type="ARBA" id="ARBA00004651"/>
    </source>
</evidence>
<dbReference type="PANTHER" id="PTHR38686">
    <property type="entry name" value="APOLIPOPROTEIN N-ACYLTRANSFERASE"/>
    <property type="match status" value="1"/>
</dbReference>
<dbReference type="UniPathway" id="UPA00666"/>
<evidence type="ECO:0000256" key="3">
    <source>
        <dbReference type="ARBA" id="ARBA00022679"/>
    </source>
</evidence>
<dbReference type="GO" id="GO:0005886">
    <property type="term" value="C:plasma membrane"/>
    <property type="evidence" value="ECO:0007669"/>
    <property type="project" value="UniProtKB-SubCell"/>
</dbReference>
<evidence type="ECO:0000256" key="6">
    <source>
        <dbReference type="ARBA" id="ARBA00023136"/>
    </source>
</evidence>
<feature type="transmembrane region" description="Helical" evidence="8">
    <location>
        <begin position="60"/>
        <end position="80"/>
    </location>
</feature>
<feature type="transmembrane region" description="Helical" evidence="8">
    <location>
        <begin position="131"/>
        <end position="155"/>
    </location>
</feature>
<dbReference type="STRING" id="1802668.A2831_02465"/>
<evidence type="ECO:0000313" key="10">
    <source>
        <dbReference type="EMBL" id="OGN03927.1"/>
    </source>
</evidence>
<protein>
    <recommendedName>
        <fullName evidence="8">Apolipoprotein N-acyltransferase</fullName>
        <shortName evidence="8">ALP N-acyltransferase</shortName>
        <ecNumber evidence="8">2.3.1.269</ecNumber>
    </recommendedName>
</protein>
<dbReference type="EC" id="2.3.1.269" evidence="8"/>
<dbReference type="NCBIfam" id="TIGR00546">
    <property type="entry name" value="lnt"/>
    <property type="match status" value="1"/>
</dbReference>
<keyword evidence="2 8" id="KW-1003">Cell membrane</keyword>
<dbReference type="Pfam" id="PF00795">
    <property type="entry name" value="CN_hydrolase"/>
    <property type="match status" value="1"/>
</dbReference>
<evidence type="ECO:0000256" key="8">
    <source>
        <dbReference type="HAMAP-Rule" id="MF_01148"/>
    </source>
</evidence>
<sequence length="545" mass="60103">MGIDRKYSFATLSGLLLALAYPGWGFDFGWLAWIGLVPLIWSLTQFAYKSGRLSVRTGFLIGFTAGLVYFLIIFRWFWSIHPLNTLGVENTILSLVIVGTVYIISSAGMALFWGLFGLAFSTVCSRLTTRYFLLTAPAMFVITEYLRSWGFGLLWSGSGSLFGPHWTMGNLAYGLAGNSLALYLASLVGIYGVTFLIVLINFIFFKILKRNQATRAMLVVVAMTLAGVTFIPKFLTLGPANDIPSEKINFAVIQTSQPAKVSPSSRETLAGFKEQLEMMAAVAKNYPESTLIVFPEASDFFKNMSIFLAPVEVENYFDKLFKEPRLIISGGRVYDSSAARAHSRVFLLDTQGGILNFYDKRLLMPGGEYLPYPINLITSMFSKNASSAFNNIRELSPGEKEISTVGFGYKLNVSPLICSELVSADITRQATQNTDLIISMASYSIFHGNHAIADQMLAATRFRAAENKKPVIAAVNMGRSYAIDSSGNIKFLAPNESPQILTGALAIHKQKSWYNKAGDLPTILVCLLLLAGPISLTWFKLLRRS</sequence>
<dbReference type="Pfam" id="PF20154">
    <property type="entry name" value="LNT_N"/>
    <property type="match status" value="1"/>
</dbReference>
<feature type="transmembrane region" description="Helical" evidence="8">
    <location>
        <begin position="216"/>
        <end position="235"/>
    </location>
</feature>
<comment type="catalytic activity">
    <reaction evidence="8">
        <text>N-terminal S-1,2-diacyl-sn-glyceryl-L-cysteinyl-[lipoprotein] + a glycerophospholipid = N-acyl-S-1,2-diacyl-sn-glyceryl-L-cysteinyl-[lipoprotein] + a 2-acyl-sn-glycero-3-phospholipid + H(+)</text>
        <dbReference type="Rhea" id="RHEA:48228"/>
        <dbReference type="Rhea" id="RHEA-COMP:14681"/>
        <dbReference type="Rhea" id="RHEA-COMP:14684"/>
        <dbReference type="ChEBI" id="CHEBI:15378"/>
        <dbReference type="ChEBI" id="CHEBI:136912"/>
        <dbReference type="ChEBI" id="CHEBI:140656"/>
        <dbReference type="ChEBI" id="CHEBI:140657"/>
        <dbReference type="ChEBI" id="CHEBI:140660"/>
        <dbReference type="EC" id="2.3.1.269"/>
    </reaction>
</comment>
<comment type="function">
    <text evidence="8">Catalyzes the phospholipid dependent N-acylation of the N-terminal cysteine of apolipoprotein, the last step in lipoprotein maturation.</text>
</comment>
<comment type="similarity">
    <text evidence="8">Belongs to the CN hydrolase family. Apolipoprotein N-acyltransferase subfamily.</text>
</comment>
<reference evidence="10 11" key="1">
    <citation type="journal article" date="2016" name="Nat. Commun.">
        <title>Thousands of microbial genomes shed light on interconnected biogeochemical processes in an aquifer system.</title>
        <authorList>
            <person name="Anantharaman K."/>
            <person name="Brown C.T."/>
            <person name="Hug L.A."/>
            <person name="Sharon I."/>
            <person name="Castelle C.J."/>
            <person name="Probst A.J."/>
            <person name="Thomas B.C."/>
            <person name="Singh A."/>
            <person name="Wilkins M.J."/>
            <person name="Karaoz U."/>
            <person name="Brodie E.L."/>
            <person name="Williams K.H."/>
            <person name="Hubbard S.S."/>
            <person name="Banfield J.F."/>
        </authorList>
    </citation>
    <scope>NUCLEOTIDE SEQUENCE [LARGE SCALE GENOMIC DNA]</scope>
</reference>
<dbReference type="GO" id="GO:0016410">
    <property type="term" value="F:N-acyltransferase activity"/>
    <property type="evidence" value="ECO:0007669"/>
    <property type="project" value="UniProtKB-UniRule"/>
</dbReference>
<evidence type="ECO:0000256" key="2">
    <source>
        <dbReference type="ARBA" id="ARBA00022475"/>
    </source>
</evidence>
<keyword evidence="6 8" id="KW-0472">Membrane</keyword>
<comment type="pathway">
    <text evidence="8">Protein modification; lipoprotein biosynthesis (N-acyl transfer).</text>
</comment>
<keyword evidence="10" id="KW-0449">Lipoprotein</keyword>
<feature type="domain" description="CN hydrolase" evidence="9">
    <location>
        <begin position="248"/>
        <end position="507"/>
    </location>
</feature>
<dbReference type="Gene3D" id="3.60.110.10">
    <property type="entry name" value="Carbon-nitrogen hydrolase"/>
    <property type="match status" value="1"/>
</dbReference>
<dbReference type="PROSITE" id="PS50263">
    <property type="entry name" value="CN_HYDROLASE"/>
    <property type="match status" value="1"/>
</dbReference>
<feature type="transmembrane region" description="Helical" evidence="8">
    <location>
        <begin position="180"/>
        <end position="204"/>
    </location>
</feature>
<feature type="transmembrane region" description="Helical" evidence="8">
    <location>
        <begin position="30"/>
        <end position="48"/>
    </location>
</feature>
<dbReference type="PANTHER" id="PTHR38686:SF1">
    <property type="entry name" value="APOLIPOPROTEIN N-ACYLTRANSFERASE"/>
    <property type="match status" value="1"/>
</dbReference>
<dbReference type="EMBL" id="MGJI01000028">
    <property type="protein sequence ID" value="OGN03927.1"/>
    <property type="molecule type" value="Genomic_DNA"/>
</dbReference>
<proteinExistence type="inferred from homology"/>
<keyword evidence="3 8" id="KW-0808">Transferase</keyword>
<evidence type="ECO:0000259" key="9">
    <source>
        <dbReference type="PROSITE" id="PS50263"/>
    </source>
</evidence>
<dbReference type="HAMAP" id="MF_01148">
    <property type="entry name" value="Lnt"/>
    <property type="match status" value="1"/>
</dbReference>
<keyword evidence="7 8" id="KW-0012">Acyltransferase</keyword>
<gene>
    <name evidence="8" type="primary">lnt</name>
    <name evidence="10" type="ORF">A2831_02465</name>
</gene>
<dbReference type="GO" id="GO:0042158">
    <property type="term" value="P:lipoprotein biosynthetic process"/>
    <property type="evidence" value="ECO:0007669"/>
    <property type="project" value="UniProtKB-UniRule"/>
</dbReference>
<dbReference type="Proteomes" id="UP000177507">
    <property type="component" value="Unassembled WGS sequence"/>
</dbReference>
<evidence type="ECO:0000256" key="4">
    <source>
        <dbReference type="ARBA" id="ARBA00022692"/>
    </source>
</evidence>
<comment type="caution">
    <text evidence="10">The sequence shown here is derived from an EMBL/GenBank/DDBJ whole genome shotgun (WGS) entry which is preliminary data.</text>
</comment>
<keyword evidence="4 8" id="KW-0812">Transmembrane</keyword>
<feature type="transmembrane region" description="Helical" evidence="8">
    <location>
        <begin position="520"/>
        <end position="539"/>
    </location>
</feature>
<evidence type="ECO:0000256" key="5">
    <source>
        <dbReference type="ARBA" id="ARBA00022989"/>
    </source>
</evidence>
<evidence type="ECO:0000313" key="11">
    <source>
        <dbReference type="Proteomes" id="UP000177507"/>
    </source>
</evidence>
<keyword evidence="5 8" id="KW-1133">Transmembrane helix</keyword>
<dbReference type="AlphaFoldDB" id="A0A1F8EST6"/>
<organism evidence="10 11">
    <name type="scientific">Candidatus Yanofskybacteria bacterium RIFCSPHIGHO2_01_FULL_44_17</name>
    <dbReference type="NCBI Taxonomy" id="1802668"/>
    <lineage>
        <taxon>Bacteria</taxon>
        <taxon>Candidatus Yanofskyibacteriota</taxon>
    </lineage>
</organism>
<dbReference type="InterPro" id="IPR045378">
    <property type="entry name" value="LNT_N"/>
</dbReference>